<dbReference type="Gene3D" id="3.30.565.10">
    <property type="entry name" value="Histidine kinase-like ATPase, C-terminal domain"/>
    <property type="match status" value="1"/>
</dbReference>
<dbReference type="OrthoDB" id="5125370at2"/>
<evidence type="ECO:0000256" key="2">
    <source>
        <dbReference type="ARBA" id="ARBA00022777"/>
    </source>
</evidence>
<dbReference type="Pfam" id="PF13581">
    <property type="entry name" value="HATPase_c_2"/>
    <property type="match status" value="1"/>
</dbReference>
<keyword evidence="3" id="KW-0902">Two-component regulatory system</keyword>
<accession>A0A1M5CFR9</accession>
<organism evidence="6 7">
    <name type="scientific">Streptoalloteichus hindustanus</name>
    <dbReference type="NCBI Taxonomy" id="2017"/>
    <lineage>
        <taxon>Bacteria</taxon>
        <taxon>Bacillati</taxon>
        <taxon>Actinomycetota</taxon>
        <taxon>Actinomycetes</taxon>
        <taxon>Pseudonocardiales</taxon>
        <taxon>Pseudonocardiaceae</taxon>
        <taxon>Streptoalloteichus</taxon>
    </lineage>
</organism>
<dbReference type="STRING" id="2017.SAMN05444320_1048"/>
<keyword evidence="7" id="KW-1185">Reference proteome</keyword>
<feature type="transmembrane region" description="Helical" evidence="4">
    <location>
        <begin position="121"/>
        <end position="138"/>
    </location>
</feature>
<dbReference type="Proteomes" id="UP000184501">
    <property type="component" value="Unassembled WGS sequence"/>
</dbReference>
<sequence>MAGVGAVGREISRLGRRFAVGLRVVVVGLCTLLWLGFASTRQPALAALTTVGFTAWSAFHGFWLLRGRSLLVADVVVVCAVCLAQPWTDAVGAQQDSTSWTLAVVSIVVVAYQWHLRVVPGGVATVLITFAYLAGVVLSRPESWLVGVPLGVWTAVEAVLARALFTLLTKGAKAADDATERAGRARRAAVVARVRREDEREHLAAIHDTASATLLMVGLGVVRRREAWLSARAAKDREVILGRADACDTELDLVGELRENVDAGPLRVRWEAARPTFVPASVAAAFSCAVREAFINVVRHAGVDEVVVQVRREGGTVRVEVSDAGRGFEPQGVPNGRYGLTRSIVGRMRGAGGSAEITSIPGYGTRVRLEWPNALA</sequence>
<dbReference type="GO" id="GO:0000160">
    <property type="term" value="P:phosphorelay signal transduction system"/>
    <property type="evidence" value="ECO:0007669"/>
    <property type="project" value="UniProtKB-KW"/>
</dbReference>
<evidence type="ECO:0000256" key="3">
    <source>
        <dbReference type="ARBA" id="ARBA00023012"/>
    </source>
</evidence>
<dbReference type="RefSeq" id="WP_073482802.1">
    <property type="nucleotide sequence ID" value="NZ_FQVN01000004.1"/>
</dbReference>
<keyword evidence="4" id="KW-0812">Transmembrane</keyword>
<evidence type="ECO:0000259" key="5">
    <source>
        <dbReference type="Pfam" id="PF13581"/>
    </source>
</evidence>
<dbReference type="AlphaFoldDB" id="A0A1M5CFR9"/>
<evidence type="ECO:0000313" key="6">
    <source>
        <dbReference type="EMBL" id="SHF53578.1"/>
    </source>
</evidence>
<feature type="transmembrane region" description="Helical" evidence="4">
    <location>
        <begin position="144"/>
        <end position="165"/>
    </location>
</feature>
<dbReference type="CDD" id="cd16917">
    <property type="entry name" value="HATPase_UhpB-NarQ-NarX-like"/>
    <property type="match status" value="1"/>
</dbReference>
<dbReference type="InterPro" id="IPR003594">
    <property type="entry name" value="HATPase_dom"/>
</dbReference>
<gene>
    <name evidence="6" type="ORF">SAMN05444320_1048</name>
</gene>
<keyword evidence="2 6" id="KW-0418">Kinase</keyword>
<dbReference type="InterPro" id="IPR050482">
    <property type="entry name" value="Sensor_HK_TwoCompSys"/>
</dbReference>
<proteinExistence type="predicted"/>
<reference evidence="6 7" key="1">
    <citation type="submission" date="2016-11" db="EMBL/GenBank/DDBJ databases">
        <authorList>
            <person name="Jaros S."/>
            <person name="Januszkiewicz K."/>
            <person name="Wedrychowicz H."/>
        </authorList>
    </citation>
    <scope>NUCLEOTIDE SEQUENCE [LARGE SCALE GENOMIC DNA]</scope>
    <source>
        <strain evidence="6 7">DSM 44523</strain>
    </source>
</reference>
<dbReference type="GO" id="GO:0016301">
    <property type="term" value="F:kinase activity"/>
    <property type="evidence" value="ECO:0007669"/>
    <property type="project" value="UniProtKB-KW"/>
</dbReference>
<evidence type="ECO:0000256" key="1">
    <source>
        <dbReference type="ARBA" id="ARBA00022679"/>
    </source>
</evidence>
<evidence type="ECO:0000256" key="4">
    <source>
        <dbReference type="SAM" id="Phobius"/>
    </source>
</evidence>
<feature type="transmembrane region" description="Helical" evidence="4">
    <location>
        <begin position="44"/>
        <end position="63"/>
    </location>
</feature>
<dbReference type="PANTHER" id="PTHR24421">
    <property type="entry name" value="NITRATE/NITRITE SENSOR PROTEIN NARX-RELATED"/>
    <property type="match status" value="1"/>
</dbReference>
<feature type="transmembrane region" description="Helical" evidence="4">
    <location>
        <begin position="20"/>
        <end position="38"/>
    </location>
</feature>
<name>A0A1M5CFR9_STRHI</name>
<feature type="domain" description="Histidine kinase/HSP90-like ATPase" evidence="5">
    <location>
        <begin position="272"/>
        <end position="336"/>
    </location>
</feature>
<keyword evidence="4" id="KW-1133">Transmembrane helix</keyword>
<feature type="transmembrane region" description="Helical" evidence="4">
    <location>
        <begin position="70"/>
        <end position="87"/>
    </location>
</feature>
<protein>
    <submittedName>
        <fullName evidence="6">Histidine kinase-like ATPase domain-containing protein</fullName>
    </submittedName>
</protein>
<evidence type="ECO:0000313" key="7">
    <source>
        <dbReference type="Proteomes" id="UP000184501"/>
    </source>
</evidence>
<dbReference type="SUPFAM" id="SSF55874">
    <property type="entry name" value="ATPase domain of HSP90 chaperone/DNA topoisomerase II/histidine kinase"/>
    <property type="match status" value="1"/>
</dbReference>
<dbReference type="EMBL" id="FQVN01000004">
    <property type="protein sequence ID" value="SHF53578.1"/>
    <property type="molecule type" value="Genomic_DNA"/>
</dbReference>
<keyword evidence="4" id="KW-0472">Membrane</keyword>
<keyword evidence="1" id="KW-0808">Transferase</keyword>
<dbReference type="PANTHER" id="PTHR24421:SF61">
    <property type="entry name" value="OXYGEN SENSOR HISTIDINE KINASE NREB"/>
    <property type="match status" value="1"/>
</dbReference>
<dbReference type="InterPro" id="IPR036890">
    <property type="entry name" value="HATPase_C_sf"/>
</dbReference>